<evidence type="ECO:0000256" key="4">
    <source>
        <dbReference type="ARBA" id="ARBA00012538"/>
    </source>
</evidence>
<dbReference type="Proteomes" id="UP000266673">
    <property type="component" value="Unassembled WGS sequence"/>
</dbReference>
<keyword evidence="6 10" id="KW-0808">Transferase</keyword>
<comment type="caution">
    <text evidence="10">The sequence shown here is derived from an EMBL/GenBank/DDBJ whole genome shotgun (WGS) entry which is preliminary data.</text>
</comment>
<evidence type="ECO:0000313" key="10">
    <source>
        <dbReference type="EMBL" id="RIB12039.1"/>
    </source>
</evidence>
<comment type="similarity">
    <text evidence="1">In the N-terminal section; belongs to the glycosyltransferase 20 family.</text>
</comment>
<dbReference type="InterPro" id="IPR001830">
    <property type="entry name" value="Glyco_trans_20"/>
</dbReference>
<dbReference type="InterPro" id="IPR012766">
    <property type="entry name" value="Trehalose_OtsA"/>
</dbReference>
<dbReference type="GO" id="GO:0003825">
    <property type="term" value="F:alpha,alpha-trehalose-phosphate synthase (UDP-forming) activity"/>
    <property type="evidence" value="ECO:0007669"/>
    <property type="project" value="UniProtKB-EC"/>
</dbReference>
<dbReference type="FunFam" id="3.40.50.2000:FF:000007">
    <property type="entry name" value="Trehalose-6-phosphate synthase"/>
    <property type="match status" value="1"/>
</dbReference>
<dbReference type="SUPFAM" id="SSF53756">
    <property type="entry name" value="UDP-Glycosyltransferase/glycogen phosphorylase"/>
    <property type="match status" value="1"/>
</dbReference>
<comment type="catalytic activity">
    <reaction evidence="9">
        <text>D-glucose 6-phosphate + UDP-alpha-D-glucose = alpha,alpha-trehalose 6-phosphate + UDP + H(+)</text>
        <dbReference type="Rhea" id="RHEA:18889"/>
        <dbReference type="ChEBI" id="CHEBI:15378"/>
        <dbReference type="ChEBI" id="CHEBI:58223"/>
        <dbReference type="ChEBI" id="CHEBI:58429"/>
        <dbReference type="ChEBI" id="CHEBI:58885"/>
        <dbReference type="ChEBI" id="CHEBI:61548"/>
        <dbReference type="EC" id="2.4.1.15"/>
    </reaction>
</comment>
<sequence>MPQLADSSSPTSPTFDGKVTRLIVVSNRLPVTITKTEKGYNFKMSSGGLVSALSGVKRRMTFTWIGWPGINVPEEERSQVMDQLEEYSCVPVFVDDDLADRHYNGFSNSILWPLFHYHPGEITFSQQDWEAYEIVNGLFAEAVNEIVQDGDLVWVQDYHLMLLPAMLREKMGEGKLNVKIGFFLHTPFPSSEIYRILPVRREVLIGVLNSDLIGFHTYDYARHFLSSCTRILGLSTMPNSVYYDGRHVHVGTFPIGIDPEKFSEGLKNPVIQKRIKTLEEKFKGVKLIVGVDRLDYIKGVPLKFHALEVFLSEHPEWVGKVVLVQVAVPSRQDVEEYQNLRAVVNELVGRINGKFGTVEFTPIHFLHKSVTFEELVALYAVSDVCLISSTRDGMNLVSYEYVSSQQDRHGVLILSEFAGAAQSMNGSIIVNPWNTEELANAIHEAVTMPDPLRKSNHQKLYRYVTKYTAANWGTSFVSELLRVSKEFNSHMIIPRLKINQVVEAAKASTKKRIILLDYDGTLTATHKLAEYANPSSQIVSLLKTLQSKPNTYIYILSGRGRKHLDQWFGSTGIGLSSEHGCFYKHPKCLQGKVDPISNSLAEGRFIKEESDEWYRLVEQIDSTWKENVHVLFQHYTDRTPGTFIEEKEINLTWHYRGADLEFGSWQATELQVNLEKQLCHMPLSIILGNKTLEVRPLAVDKATAVRAIMKDLQLTRDQADFVLCVGDGQTDEPVFALLKEHFPDCFTSTVEKKQTEANYYLEDILEVQNLIEKLASNL</sequence>
<reference evidence="10 11" key="1">
    <citation type="submission" date="2018-06" db="EMBL/GenBank/DDBJ databases">
        <title>Comparative genomics reveals the genomic features of Rhizophagus irregularis, R. cerebriforme, R. diaphanum and Gigaspora rosea, and their symbiotic lifestyle signature.</title>
        <authorList>
            <person name="Morin E."/>
            <person name="San Clemente H."/>
            <person name="Chen E.C.H."/>
            <person name="De La Providencia I."/>
            <person name="Hainaut M."/>
            <person name="Kuo A."/>
            <person name="Kohler A."/>
            <person name="Murat C."/>
            <person name="Tang N."/>
            <person name="Roy S."/>
            <person name="Loubradou J."/>
            <person name="Henrissat B."/>
            <person name="Grigoriev I.V."/>
            <person name="Corradi N."/>
            <person name="Roux C."/>
            <person name="Martin F.M."/>
        </authorList>
    </citation>
    <scope>NUCLEOTIDE SEQUENCE [LARGE SCALE GENOMIC DNA]</scope>
    <source>
        <strain evidence="10 11">DAOM 194757</strain>
    </source>
</reference>
<dbReference type="InterPro" id="IPR023214">
    <property type="entry name" value="HAD_sf"/>
</dbReference>
<comment type="similarity">
    <text evidence="2">In the C-terminal section; belongs to the trehalose phosphatase family.</text>
</comment>
<dbReference type="GO" id="GO:0005946">
    <property type="term" value="C:alpha,alpha-trehalose-phosphate synthase complex (UDP-forming)"/>
    <property type="evidence" value="ECO:0007669"/>
    <property type="project" value="TreeGrafter"/>
</dbReference>
<accession>A0A397UTI2</accession>
<evidence type="ECO:0000256" key="5">
    <source>
        <dbReference type="ARBA" id="ARBA00022676"/>
    </source>
</evidence>
<evidence type="ECO:0000256" key="3">
    <source>
        <dbReference type="ARBA" id="ARBA00008799"/>
    </source>
</evidence>
<dbReference type="Pfam" id="PF02358">
    <property type="entry name" value="Trehalose_PPase"/>
    <property type="match status" value="1"/>
</dbReference>
<dbReference type="InterPro" id="IPR036412">
    <property type="entry name" value="HAD-like_sf"/>
</dbReference>
<evidence type="ECO:0000313" key="11">
    <source>
        <dbReference type="Proteomes" id="UP000266673"/>
    </source>
</evidence>
<dbReference type="Gene3D" id="3.40.50.1000">
    <property type="entry name" value="HAD superfamily/HAD-like"/>
    <property type="match status" value="1"/>
</dbReference>
<evidence type="ECO:0000256" key="1">
    <source>
        <dbReference type="ARBA" id="ARBA00005409"/>
    </source>
</evidence>
<comment type="similarity">
    <text evidence="3">Belongs to the glycosyltransferase 20 family.</text>
</comment>
<name>A0A397UTI2_9GLOM</name>
<dbReference type="PANTHER" id="PTHR10788:SF106">
    <property type="entry name" value="BCDNA.GH08860"/>
    <property type="match status" value="1"/>
</dbReference>
<gene>
    <name evidence="10" type="ORF">C2G38_2201774</name>
</gene>
<dbReference type="InterPro" id="IPR003337">
    <property type="entry name" value="Trehalose_PPase"/>
</dbReference>
<dbReference type="EMBL" id="QKWP01001067">
    <property type="protein sequence ID" value="RIB12039.1"/>
    <property type="molecule type" value="Genomic_DNA"/>
</dbReference>
<dbReference type="InterPro" id="IPR006379">
    <property type="entry name" value="HAD-SF_hydro_IIB"/>
</dbReference>
<dbReference type="NCBIfam" id="TIGR01484">
    <property type="entry name" value="HAD-SF-IIB"/>
    <property type="match status" value="1"/>
</dbReference>
<dbReference type="GO" id="GO:0005992">
    <property type="term" value="P:trehalose biosynthetic process"/>
    <property type="evidence" value="ECO:0007669"/>
    <property type="project" value="InterPro"/>
</dbReference>
<dbReference type="AlphaFoldDB" id="A0A397UTI2"/>
<dbReference type="FunFam" id="3.40.50.1000:FF:000052">
    <property type="entry name" value="Alpha,alpha-trehalose-phosphate synthase [UDP-forming] 6"/>
    <property type="match status" value="1"/>
</dbReference>
<keyword evidence="11" id="KW-1185">Reference proteome</keyword>
<dbReference type="SUPFAM" id="SSF56784">
    <property type="entry name" value="HAD-like"/>
    <property type="match status" value="1"/>
</dbReference>
<dbReference type="EC" id="2.4.1.15" evidence="4"/>
<evidence type="ECO:0000256" key="7">
    <source>
        <dbReference type="ARBA" id="ARBA00024331"/>
    </source>
</evidence>
<dbReference type="Gene3D" id="3.40.50.2000">
    <property type="entry name" value="Glycogen Phosphorylase B"/>
    <property type="match status" value="2"/>
</dbReference>
<dbReference type="GO" id="GO:0004805">
    <property type="term" value="F:trehalose-phosphatase activity"/>
    <property type="evidence" value="ECO:0007669"/>
    <property type="project" value="TreeGrafter"/>
</dbReference>
<dbReference type="PANTHER" id="PTHR10788">
    <property type="entry name" value="TREHALOSE-6-PHOSPHATE SYNTHASE"/>
    <property type="match status" value="1"/>
</dbReference>
<protein>
    <recommendedName>
        <fullName evidence="4">alpha,alpha-trehalose-phosphate synthase (UDP-forming)</fullName>
        <ecNumber evidence="4">2.4.1.15</ecNumber>
    </recommendedName>
    <alternativeName>
        <fullName evidence="8">UDP-glucose-glucosephosphate glucosyltransferase</fullName>
    </alternativeName>
</protein>
<dbReference type="STRING" id="44941.A0A397UTI2"/>
<comment type="pathway">
    <text evidence="7">Carbohydrate biosynthesis.</text>
</comment>
<dbReference type="NCBIfam" id="NF011071">
    <property type="entry name" value="PRK14501.1"/>
    <property type="match status" value="1"/>
</dbReference>
<dbReference type="NCBIfam" id="TIGR02400">
    <property type="entry name" value="trehalose_OtsA"/>
    <property type="match status" value="1"/>
</dbReference>
<dbReference type="CDD" id="cd01627">
    <property type="entry name" value="HAD_TPP"/>
    <property type="match status" value="1"/>
</dbReference>
<proteinExistence type="inferred from homology"/>
<dbReference type="GO" id="GO:0005829">
    <property type="term" value="C:cytosol"/>
    <property type="evidence" value="ECO:0007669"/>
    <property type="project" value="TreeGrafter"/>
</dbReference>
<evidence type="ECO:0000256" key="2">
    <source>
        <dbReference type="ARBA" id="ARBA00006330"/>
    </source>
</evidence>
<dbReference type="Gene3D" id="3.30.70.1020">
    <property type="entry name" value="Trehalose-6-phosphate phosphatase related protein, domain 2"/>
    <property type="match status" value="1"/>
</dbReference>
<evidence type="ECO:0000256" key="6">
    <source>
        <dbReference type="ARBA" id="ARBA00022679"/>
    </source>
</evidence>
<evidence type="ECO:0000256" key="9">
    <source>
        <dbReference type="ARBA" id="ARBA00048039"/>
    </source>
</evidence>
<dbReference type="Pfam" id="PF00982">
    <property type="entry name" value="Glyco_transf_20"/>
    <property type="match status" value="1"/>
</dbReference>
<dbReference type="OrthoDB" id="755951at2759"/>
<dbReference type="NCBIfam" id="TIGR00685">
    <property type="entry name" value="T6PP"/>
    <property type="match status" value="1"/>
</dbReference>
<dbReference type="FunFam" id="3.40.50.2000:FF:000035">
    <property type="entry name" value="Trehalose-6-phosphate synthase"/>
    <property type="match status" value="1"/>
</dbReference>
<dbReference type="CDD" id="cd03788">
    <property type="entry name" value="GT20_TPS"/>
    <property type="match status" value="1"/>
</dbReference>
<keyword evidence="5" id="KW-0328">Glycosyltransferase</keyword>
<organism evidence="10 11">
    <name type="scientific">Gigaspora rosea</name>
    <dbReference type="NCBI Taxonomy" id="44941"/>
    <lineage>
        <taxon>Eukaryota</taxon>
        <taxon>Fungi</taxon>
        <taxon>Fungi incertae sedis</taxon>
        <taxon>Mucoromycota</taxon>
        <taxon>Glomeromycotina</taxon>
        <taxon>Glomeromycetes</taxon>
        <taxon>Diversisporales</taxon>
        <taxon>Gigasporaceae</taxon>
        <taxon>Gigaspora</taxon>
    </lineage>
</organism>
<evidence type="ECO:0000256" key="8">
    <source>
        <dbReference type="ARBA" id="ARBA00029654"/>
    </source>
</evidence>